<dbReference type="PANTHER" id="PTHR46214:SF38">
    <property type="entry name" value="RING_FYVE_PHD ZINC FINGER SUPERFAMILY PROTEIN"/>
    <property type="match status" value="1"/>
</dbReference>
<keyword evidence="7" id="KW-1185">Reference proteome</keyword>
<keyword evidence="3" id="KW-0862">Zinc</keyword>
<evidence type="ECO:0000256" key="1">
    <source>
        <dbReference type="ARBA" id="ARBA00022723"/>
    </source>
</evidence>
<dbReference type="CDD" id="cd16495">
    <property type="entry name" value="RING_CH-C4HC3_MARCH"/>
    <property type="match status" value="1"/>
</dbReference>
<keyword evidence="1" id="KW-0479">Metal-binding</keyword>
<dbReference type="PROSITE" id="PS51292">
    <property type="entry name" value="ZF_RING_CH"/>
    <property type="match status" value="1"/>
</dbReference>
<dbReference type="RefSeq" id="XP_010490611.1">
    <property type="nucleotide sequence ID" value="XM_010492309.2"/>
</dbReference>
<dbReference type="InterPro" id="IPR011016">
    <property type="entry name" value="Znf_RING-CH"/>
</dbReference>
<dbReference type="Pfam" id="PF12906">
    <property type="entry name" value="RINGv"/>
    <property type="match status" value="1"/>
</dbReference>
<dbReference type="PANTHER" id="PTHR46214">
    <property type="entry name" value="ZINC FINGER, RING-CH-TYPE"/>
    <property type="match status" value="1"/>
</dbReference>
<accession>A0ABM0XT10</accession>
<reference evidence="8" key="2">
    <citation type="submission" date="2025-08" db="UniProtKB">
        <authorList>
            <consortium name="RefSeq"/>
        </authorList>
    </citation>
    <scope>IDENTIFICATION</scope>
    <source>
        <tissue evidence="8">Leaf</tissue>
    </source>
</reference>
<feature type="region of interest" description="Disordered" evidence="4">
    <location>
        <begin position="58"/>
        <end position="79"/>
    </location>
</feature>
<evidence type="ECO:0000313" key="8">
    <source>
        <dbReference type="RefSeq" id="XP_010490611.1"/>
    </source>
</evidence>
<feature type="domain" description="RING-CH-type" evidence="6">
    <location>
        <begin position="74"/>
        <end position="140"/>
    </location>
</feature>
<dbReference type="Gene3D" id="3.30.40.10">
    <property type="entry name" value="Zinc/RING finger domain, C3HC4 (zinc finger)"/>
    <property type="match status" value="1"/>
</dbReference>
<protein>
    <submittedName>
        <fullName evidence="8">Uncharacterized protein LOC104768364</fullName>
    </submittedName>
</protein>
<evidence type="ECO:0000256" key="5">
    <source>
        <dbReference type="SAM" id="Phobius"/>
    </source>
</evidence>
<feature type="compositionally biased region" description="Low complexity" evidence="4">
    <location>
        <begin position="66"/>
        <end position="77"/>
    </location>
</feature>
<gene>
    <name evidence="8" type="primary">LOC104768364</name>
</gene>
<dbReference type="SMART" id="SM00744">
    <property type="entry name" value="RINGv"/>
    <property type="match status" value="1"/>
</dbReference>
<dbReference type="Proteomes" id="UP000694864">
    <property type="component" value="Chromosome 20"/>
</dbReference>
<evidence type="ECO:0000256" key="2">
    <source>
        <dbReference type="ARBA" id="ARBA00022771"/>
    </source>
</evidence>
<keyword evidence="5" id="KW-0812">Transmembrane</keyword>
<sequence length="214" mass="24002">MSSFQNSHFDLEIISGDRHYRRSDVSGEEDSSSCDYDYDFHSAVRSFCGEFEIADDDDLGDETTYSESEASRSAGGSPEKDCRICHLGLESNRHECGDPMVLGCSCKDDLGYVHKQCADTWFKIKGNKTCEICRCIAQNFSKVANEIDQTLTTTVETNVDDVEAGNISTVVATTSDSDDRTFWRGNSFLNFLLTCMVCAFVISWFFHFNLPSQQ</sequence>
<proteinExistence type="predicted"/>
<evidence type="ECO:0000256" key="3">
    <source>
        <dbReference type="ARBA" id="ARBA00022833"/>
    </source>
</evidence>
<keyword evidence="2" id="KW-0863">Zinc-finger</keyword>
<evidence type="ECO:0000259" key="6">
    <source>
        <dbReference type="PROSITE" id="PS51292"/>
    </source>
</evidence>
<evidence type="ECO:0000313" key="7">
    <source>
        <dbReference type="Proteomes" id="UP000694864"/>
    </source>
</evidence>
<name>A0ABM0XT10_CAMSA</name>
<dbReference type="InterPro" id="IPR013083">
    <property type="entry name" value="Znf_RING/FYVE/PHD"/>
</dbReference>
<organism evidence="7 8">
    <name type="scientific">Camelina sativa</name>
    <name type="common">False flax</name>
    <name type="synonym">Myagrum sativum</name>
    <dbReference type="NCBI Taxonomy" id="90675"/>
    <lineage>
        <taxon>Eukaryota</taxon>
        <taxon>Viridiplantae</taxon>
        <taxon>Streptophyta</taxon>
        <taxon>Embryophyta</taxon>
        <taxon>Tracheophyta</taxon>
        <taxon>Spermatophyta</taxon>
        <taxon>Magnoliopsida</taxon>
        <taxon>eudicotyledons</taxon>
        <taxon>Gunneridae</taxon>
        <taxon>Pentapetalae</taxon>
        <taxon>rosids</taxon>
        <taxon>malvids</taxon>
        <taxon>Brassicales</taxon>
        <taxon>Brassicaceae</taxon>
        <taxon>Camelineae</taxon>
        <taxon>Camelina</taxon>
    </lineage>
</organism>
<keyword evidence="5" id="KW-1133">Transmembrane helix</keyword>
<feature type="transmembrane region" description="Helical" evidence="5">
    <location>
        <begin position="188"/>
        <end position="206"/>
    </location>
</feature>
<evidence type="ECO:0000256" key="4">
    <source>
        <dbReference type="SAM" id="MobiDB-lite"/>
    </source>
</evidence>
<reference evidence="7" key="1">
    <citation type="journal article" date="2014" name="Nat. Commun.">
        <title>The emerging biofuel crop Camelina sativa retains a highly undifferentiated hexaploid genome structure.</title>
        <authorList>
            <person name="Kagale S."/>
            <person name="Koh C."/>
            <person name="Nixon J."/>
            <person name="Bollina V."/>
            <person name="Clarke W.E."/>
            <person name="Tuteja R."/>
            <person name="Spillane C."/>
            <person name="Robinson S.J."/>
            <person name="Links M.G."/>
            <person name="Clarke C."/>
            <person name="Higgins E.E."/>
            <person name="Huebert T."/>
            <person name="Sharpe A.G."/>
            <person name="Parkin I.A."/>
        </authorList>
    </citation>
    <scope>NUCLEOTIDE SEQUENCE [LARGE SCALE GENOMIC DNA]</scope>
    <source>
        <strain evidence="7">cv. DH55</strain>
    </source>
</reference>
<dbReference type="GeneID" id="104768364"/>
<dbReference type="SUPFAM" id="SSF57850">
    <property type="entry name" value="RING/U-box"/>
    <property type="match status" value="1"/>
</dbReference>
<keyword evidence="5" id="KW-0472">Membrane</keyword>